<accession>A0A543JBF6</accession>
<dbReference type="AlphaFoldDB" id="A0A543JBF6"/>
<feature type="transmembrane region" description="Helical" evidence="1">
    <location>
        <begin position="129"/>
        <end position="148"/>
    </location>
</feature>
<comment type="caution">
    <text evidence="2">The sequence shown here is derived from an EMBL/GenBank/DDBJ whole genome shotgun (WGS) entry which is preliminary data.</text>
</comment>
<dbReference type="Proteomes" id="UP000316628">
    <property type="component" value="Unassembled WGS sequence"/>
</dbReference>
<sequence>MTFLWWYGPALVAAVVVGLRVKRVAGAVPDRPLTFEEIGYLGGGPVRAVEVAVAGLVAENRARLSGPVAAAVPGEEQPATALQAVVLAGLTRPRDLDELVVGAATSGPARQIGQRLVAGGLLVSPRRRLARAVLAVLPVAALAVVPVLAGPGGWVTVTSVAVAALLGVLLLLGPPPVLTRRGARAYEEATAGLAPVDPAEVTARYGLVRPASRTAVTPPVPREGSARSATAVFDGERAEPIAPAETSQAPLPRRRRAVVVEPQRWQRRNGWLVAGGWFAGGWLAAQWLEGDDGGDSVDADFGGFGGFDA</sequence>
<keyword evidence="1" id="KW-0812">Transmembrane</keyword>
<evidence type="ECO:0000313" key="3">
    <source>
        <dbReference type="Proteomes" id="UP000316628"/>
    </source>
</evidence>
<keyword evidence="3" id="KW-1185">Reference proteome</keyword>
<dbReference type="OrthoDB" id="3691375at2"/>
<feature type="transmembrane region" description="Helical" evidence="1">
    <location>
        <begin position="154"/>
        <end position="172"/>
    </location>
</feature>
<keyword evidence="1" id="KW-1133">Transmembrane helix</keyword>
<dbReference type="EMBL" id="VFPP01000001">
    <property type="protein sequence ID" value="TQM80106.1"/>
    <property type="molecule type" value="Genomic_DNA"/>
</dbReference>
<name>A0A543JBF6_9PSEU</name>
<reference evidence="2 3" key="1">
    <citation type="submission" date="2019-06" db="EMBL/GenBank/DDBJ databases">
        <title>Sequencing the genomes of 1000 actinobacteria strains.</title>
        <authorList>
            <person name="Klenk H.-P."/>
        </authorList>
    </citation>
    <scope>NUCLEOTIDE SEQUENCE [LARGE SCALE GENOMIC DNA]</scope>
    <source>
        <strain evidence="2 3">DSM 45456</strain>
    </source>
</reference>
<dbReference type="InterPro" id="IPR026467">
    <property type="entry name" value="Ser/Gly_Cys_C_dom"/>
</dbReference>
<feature type="transmembrane region" description="Helical" evidence="1">
    <location>
        <begin position="6"/>
        <end position="21"/>
    </location>
</feature>
<keyword evidence="1" id="KW-0472">Membrane</keyword>
<evidence type="ECO:0000256" key="1">
    <source>
        <dbReference type="SAM" id="Phobius"/>
    </source>
</evidence>
<proteinExistence type="predicted"/>
<dbReference type="NCBIfam" id="TIGR04222">
    <property type="entry name" value="near_uncomplex"/>
    <property type="match status" value="1"/>
</dbReference>
<evidence type="ECO:0000313" key="2">
    <source>
        <dbReference type="EMBL" id="TQM80106.1"/>
    </source>
</evidence>
<dbReference type="RefSeq" id="WP_141977894.1">
    <property type="nucleotide sequence ID" value="NZ_VFPP01000001.1"/>
</dbReference>
<protein>
    <submittedName>
        <fullName evidence="2">Uncharacterized protein (TIGR04222 family)</fullName>
    </submittedName>
</protein>
<gene>
    <name evidence="2" type="ORF">FHX81_2429</name>
</gene>
<organism evidence="2 3">
    <name type="scientific">Saccharothrix saharensis</name>
    <dbReference type="NCBI Taxonomy" id="571190"/>
    <lineage>
        <taxon>Bacteria</taxon>
        <taxon>Bacillati</taxon>
        <taxon>Actinomycetota</taxon>
        <taxon>Actinomycetes</taxon>
        <taxon>Pseudonocardiales</taxon>
        <taxon>Pseudonocardiaceae</taxon>
        <taxon>Saccharothrix</taxon>
    </lineage>
</organism>